<evidence type="ECO:0000256" key="1">
    <source>
        <dbReference type="SAM" id="Phobius"/>
    </source>
</evidence>
<protein>
    <submittedName>
        <fullName evidence="2">Uncharacterized protein</fullName>
    </submittedName>
</protein>
<feature type="transmembrane region" description="Helical" evidence="1">
    <location>
        <begin position="78"/>
        <end position="97"/>
    </location>
</feature>
<dbReference type="Gene3D" id="2.30.240.10">
    <property type="entry name" value="At5g01610-like"/>
    <property type="match status" value="1"/>
</dbReference>
<dbReference type="Proteomes" id="UP001633002">
    <property type="component" value="Unassembled WGS sequence"/>
</dbReference>
<keyword evidence="1" id="KW-0472">Membrane</keyword>
<dbReference type="SUPFAM" id="SSF141562">
    <property type="entry name" value="At5g01610-like"/>
    <property type="match status" value="1"/>
</dbReference>
<dbReference type="AlphaFoldDB" id="A0ABD3GKB4"/>
<dbReference type="Pfam" id="PF04398">
    <property type="entry name" value="DUF538"/>
    <property type="match status" value="1"/>
</dbReference>
<dbReference type="InterPro" id="IPR007493">
    <property type="entry name" value="DUF538"/>
</dbReference>
<name>A0ABD3GKB4_9MARC</name>
<keyword evidence="1" id="KW-0812">Transmembrane</keyword>
<proteinExistence type="predicted"/>
<evidence type="ECO:0000313" key="2">
    <source>
        <dbReference type="EMBL" id="KAL3678884.1"/>
    </source>
</evidence>
<dbReference type="InterPro" id="IPR036758">
    <property type="entry name" value="At5g01610-like"/>
</dbReference>
<gene>
    <name evidence="2" type="ORF">R1sor_021840</name>
</gene>
<keyword evidence="1" id="KW-1133">Transmembrane helix</keyword>
<organism evidence="2 3">
    <name type="scientific">Riccia sorocarpa</name>
    <dbReference type="NCBI Taxonomy" id="122646"/>
    <lineage>
        <taxon>Eukaryota</taxon>
        <taxon>Viridiplantae</taxon>
        <taxon>Streptophyta</taxon>
        <taxon>Embryophyta</taxon>
        <taxon>Marchantiophyta</taxon>
        <taxon>Marchantiopsida</taxon>
        <taxon>Marchantiidae</taxon>
        <taxon>Marchantiales</taxon>
        <taxon>Ricciaceae</taxon>
        <taxon>Riccia</taxon>
    </lineage>
</organism>
<dbReference type="EMBL" id="JBJQOH010000007">
    <property type="protein sequence ID" value="KAL3678884.1"/>
    <property type="molecule type" value="Genomic_DNA"/>
</dbReference>
<sequence length="106" mass="11760">MAEREGAEIVKGDAALERAALLLEESGLPGGLLSLRKVIEAGHVKETGYVWITQEEETNHVFKQIGRQILSSFTFSNLVLRAGIHILWTICIIYSAFDSNLLLYGK</sequence>
<comment type="caution">
    <text evidence="2">The sequence shown here is derived from an EMBL/GenBank/DDBJ whole genome shotgun (WGS) entry which is preliminary data.</text>
</comment>
<evidence type="ECO:0000313" key="3">
    <source>
        <dbReference type="Proteomes" id="UP001633002"/>
    </source>
</evidence>
<accession>A0ABD3GKB4</accession>
<reference evidence="2 3" key="1">
    <citation type="submission" date="2024-09" db="EMBL/GenBank/DDBJ databases">
        <title>Chromosome-scale assembly of Riccia sorocarpa.</title>
        <authorList>
            <person name="Paukszto L."/>
        </authorList>
    </citation>
    <scope>NUCLEOTIDE SEQUENCE [LARGE SCALE GENOMIC DNA]</scope>
    <source>
        <strain evidence="2">LP-2024</strain>
        <tissue evidence="2">Aerial parts of the thallus</tissue>
    </source>
</reference>
<keyword evidence="3" id="KW-1185">Reference proteome</keyword>